<evidence type="ECO:0000313" key="1">
    <source>
        <dbReference type="EMBL" id="SVE63692.1"/>
    </source>
</evidence>
<organism evidence="1">
    <name type="scientific">marine metagenome</name>
    <dbReference type="NCBI Taxonomy" id="408172"/>
    <lineage>
        <taxon>unclassified sequences</taxon>
        <taxon>metagenomes</taxon>
        <taxon>ecological metagenomes</taxon>
    </lineage>
</organism>
<sequence>MANFGIKDLASTRLQHPWINELIQLHFTGAQKRVAHSVNNTVLIGLNENIVLAIPPCSFGDEPFMTDRMLTCEACATEQDGSANCSNPMHTYDLLQLPPADRQLTHNQLASTVTQAIVGQRLDQIQVNERLLEENGAPQVLLLGDRKSGSIDNQTAWKLTQATYAGGTPPSGWSLLQTCLGTQHQTRHADVYYHVGNGTLVVAFEGTSGMSQFQDWKDNL</sequence>
<accession>A0A383F3D4</accession>
<protein>
    <submittedName>
        <fullName evidence="1">Uncharacterized protein</fullName>
    </submittedName>
</protein>
<reference evidence="1" key="1">
    <citation type="submission" date="2018-05" db="EMBL/GenBank/DDBJ databases">
        <authorList>
            <person name="Lanie J.A."/>
            <person name="Ng W.-L."/>
            <person name="Kazmierczak K.M."/>
            <person name="Andrzejewski T.M."/>
            <person name="Davidsen T.M."/>
            <person name="Wayne K.J."/>
            <person name="Tettelin H."/>
            <person name="Glass J.I."/>
            <person name="Rusch D."/>
            <person name="Podicherti R."/>
            <person name="Tsui H.-C.T."/>
            <person name="Winkler M.E."/>
        </authorList>
    </citation>
    <scope>NUCLEOTIDE SEQUENCE</scope>
</reference>
<gene>
    <name evidence="1" type="ORF">METZ01_LOCUS516546</name>
</gene>
<dbReference type="AlphaFoldDB" id="A0A383F3D4"/>
<name>A0A383F3D4_9ZZZZ</name>
<feature type="non-terminal residue" evidence="1">
    <location>
        <position position="220"/>
    </location>
</feature>
<dbReference type="EMBL" id="UINC01231243">
    <property type="protein sequence ID" value="SVE63692.1"/>
    <property type="molecule type" value="Genomic_DNA"/>
</dbReference>
<proteinExistence type="predicted"/>